<evidence type="ECO:0000313" key="1">
    <source>
        <dbReference type="EMBL" id="ETO17339.1"/>
    </source>
</evidence>
<evidence type="ECO:0000313" key="2">
    <source>
        <dbReference type="Proteomes" id="UP000023152"/>
    </source>
</evidence>
<dbReference type="EMBL" id="ASPP01016844">
    <property type="protein sequence ID" value="ETO17339.1"/>
    <property type="molecule type" value="Genomic_DNA"/>
</dbReference>
<protein>
    <submittedName>
        <fullName evidence="1">Uncharacterized protein</fullName>
    </submittedName>
</protein>
<accession>X6MU32</accession>
<dbReference type="AlphaFoldDB" id="X6MU32"/>
<dbReference type="Proteomes" id="UP000023152">
    <property type="component" value="Unassembled WGS sequence"/>
</dbReference>
<proteinExistence type="predicted"/>
<gene>
    <name evidence="1" type="ORF">RFI_19983</name>
</gene>
<comment type="caution">
    <text evidence="1">The sequence shown here is derived from an EMBL/GenBank/DDBJ whole genome shotgun (WGS) entry which is preliminary data.</text>
</comment>
<name>X6MU32_RETFI</name>
<sequence length="126" mass="15443">MHCGKFFYFYSLFIFERKKIDGKIFGKRLGKLLEKEGEMILKRGREVRKFCLRKIKKNEKIKKKYKKRYKKREKENDKVMKIKREDGQICGGFWSNIVIKKRNLEDNEENDEDKEKIVLDLFKKQL</sequence>
<reference evidence="1 2" key="1">
    <citation type="journal article" date="2013" name="Curr. Biol.">
        <title>The Genome of the Foraminiferan Reticulomyxa filosa.</title>
        <authorList>
            <person name="Glockner G."/>
            <person name="Hulsmann N."/>
            <person name="Schleicher M."/>
            <person name="Noegel A.A."/>
            <person name="Eichinger L."/>
            <person name="Gallinger C."/>
            <person name="Pawlowski J."/>
            <person name="Sierra R."/>
            <person name="Euteneuer U."/>
            <person name="Pillet L."/>
            <person name="Moustafa A."/>
            <person name="Platzer M."/>
            <person name="Groth M."/>
            <person name="Szafranski K."/>
            <person name="Schliwa M."/>
        </authorList>
    </citation>
    <scope>NUCLEOTIDE SEQUENCE [LARGE SCALE GENOMIC DNA]</scope>
</reference>
<organism evidence="1 2">
    <name type="scientific">Reticulomyxa filosa</name>
    <dbReference type="NCBI Taxonomy" id="46433"/>
    <lineage>
        <taxon>Eukaryota</taxon>
        <taxon>Sar</taxon>
        <taxon>Rhizaria</taxon>
        <taxon>Retaria</taxon>
        <taxon>Foraminifera</taxon>
        <taxon>Monothalamids</taxon>
        <taxon>Reticulomyxidae</taxon>
        <taxon>Reticulomyxa</taxon>
    </lineage>
</organism>
<keyword evidence="2" id="KW-1185">Reference proteome</keyword>